<dbReference type="AlphaFoldDB" id="A0AAD4TBZ2"/>
<name>A0AAD4TBZ2_9MAGN</name>
<evidence type="ECO:0000256" key="1">
    <source>
        <dbReference type="ARBA" id="ARBA00008690"/>
    </source>
</evidence>
<organism evidence="3 4">
    <name type="scientific">Papaver atlanticum</name>
    <dbReference type="NCBI Taxonomy" id="357466"/>
    <lineage>
        <taxon>Eukaryota</taxon>
        <taxon>Viridiplantae</taxon>
        <taxon>Streptophyta</taxon>
        <taxon>Embryophyta</taxon>
        <taxon>Tracheophyta</taxon>
        <taxon>Spermatophyta</taxon>
        <taxon>Magnoliopsida</taxon>
        <taxon>Ranunculales</taxon>
        <taxon>Papaveraceae</taxon>
        <taxon>Papaveroideae</taxon>
        <taxon>Papaver</taxon>
    </lineage>
</organism>
<feature type="domain" description="FAF" evidence="2">
    <location>
        <begin position="193"/>
        <end position="246"/>
    </location>
</feature>
<accession>A0AAD4TBZ2</accession>
<dbReference type="PANTHER" id="PTHR33155">
    <property type="entry name" value="FANTASTIC FOUR-LIKE PROTEIN (DUF3049)"/>
    <property type="match status" value="1"/>
</dbReference>
<keyword evidence="4" id="KW-1185">Reference proteome</keyword>
<proteinExistence type="inferred from homology"/>
<comment type="caution">
    <text evidence="3">The sequence shown here is derived from an EMBL/GenBank/DDBJ whole genome shotgun (WGS) entry which is preliminary data.</text>
</comment>
<dbReference type="EMBL" id="JAJJMB010003208">
    <property type="protein sequence ID" value="KAI3948950.1"/>
    <property type="molecule type" value="Genomic_DNA"/>
</dbReference>
<comment type="similarity">
    <text evidence="1">Belongs to the fantastic four family.</text>
</comment>
<sequence length="456" mass="50168">MSSATTSITQVSLSEQPCQGIGLIFGGFECEQQKTKAATGASSLRRTLSAVDISSPIVFSPSDELHINQQDVEQKNDLSQQPEQFDIWSSIQIQKPSSLPPPYVHPLVKKSKSCLSLKSLEICTENLGCESGSDGHSPSVISRSDTVEEHEEIQEVVEEEAIQEVIRAVVKVDVKEVVLNYSKKSYSSVIHRSFPPPLNSLTRPGGCIQMNTHRKDGRLVIEAVSIPASQNCFSAQRQGGRLVLTFTTPIRESQSESFDNEDGVFSTDEEVEFECGPDSEIEESVMDEEEDKEIVLKMISSTRVPKLQPAGVMNVHRSALMVNKFIGLTNNNTTTWSLTFEHNNLGEVIPTSLPTTPPTLTTAEEAPPGMSTPAAAIEASCFNGYEHWWRKETSSICGIYGSLNQQSLPNTKNTYYDYNSKNLLTSKINLFVQGSTTTKPRKSLVKVWAPICIATS</sequence>
<dbReference type="PANTHER" id="PTHR33155:SF3">
    <property type="entry name" value="PROTEIN FAF-LIKE, CHLOROPLASTIC"/>
    <property type="match status" value="1"/>
</dbReference>
<evidence type="ECO:0000313" key="3">
    <source>
        <dbReference type="EMBL" id="KAI3948950.1"/>
    </source>
</evidence>
<protein>
    <recommendedName>
        <fullName evidence="2">FAF domain-containing protein</fullName>
    </recommendedName>
</protein>
<dbReference type="InterPro" id="IPR021410">
    <property type="entry name" value="FAF"/>
</dbReference>
<dbReference type="Pfam" id="PF11250">
    <property type="entry name" value="FAF"/>
    <property type="match status" value="1"/>
</dbReference>
<dbReference type="InterPro" id="IPR046431">
    <property type="entry name" value="FAF_dom"/>
</dbReference>
<evidence type="ECO:0000259" key="2">
    <source>
        <dbReference type="Pfam" id="PF11250"/>
    </source>
</evidence>
<dbReference type="Proteomes" id="UP001202328">
    <property type="component" value="Unassembled WGS sequence"/>
</dbReference>
<gene>
    <name evidence="3" type="ORF">MKW98_021556</name>
</gene>
<reference evidence="3" key="1">
    <citation type="submission" date="2022-04" db="EMBL/GenBank/DDBJ databases">
        <title>A functionally conserved STORR gene fusion in Papaver species that diverged 16.8 million years ago.</title>
        <authorList>
            <person name="Catania T."/>
        </authorList>
    </citation>
    <scope>NUCLEOTIDE SEQUENCE</scope>
    <source>
        <strain evidence="3">S-188037</strain>
    </source>
</reference>
<evidence type="ECO:0000313" key="4">
    <source>
        <dbReference type="Proteomes" id="UP001202328"/>
    </source>
</evidence>